<dbReference type="Proteomes" id="UP000051952">
    <property type="component" value="Unassembled WGS sequence"/>
</dbReference>
<sequence>TSQISPNVDVHAIMDDISLTGDAQELSVAVPVMITELAKVGLRINLKKSVVLNCPELAARLGIVPTLKGQPSKSRTRSKHSPPPTMYCIPPSPCFFSSPNKGTGLTPLPRGW</sequence>
<dbReference type="VEuPathDB" id="TriTrypDB:BSAL_57635"/>
<protein>
    <submittedName>
        <fullName evidence="1">Uncharacterized protein</fullName>
    </submittedName>
</protein>
<dbReference type="EMBL" id="CYKH01000218">
    <property type="protein sequence ID" value="CUE95219.1"/>
    <property type="molecule type" value="Genomic_DNA"/>
</dbReference>
<evidence type="ECO:0000313" key="1">
    <source>
        <dbReference type="EMBL" id="CUE95219.1"/>
    </source>
</evidence>
<reference evidence="2" key="1">
    <citation type="submission" date="2015-09" db="EMBL/GenBank/DDBJ databases">
        <authorList>
            <consortium name="Pathogen Informatics"/>
        </authorList>
    </citation>
    <scope>NUCLEOTIDE SEQUENCE [LARGE SCALE GENOMIC DNA]</scope>
    <source>
        <strain evidence="2">Lake Konstanz</strain>
    </source>
</reference>
<name>A0A0S4IP13_BODSA</name>
<dbReference type="AlphaFoldDB" id="A0A0S4IP13"/>
<gene>
    <name evidence="1" type="ORF">BSAL_57635</name>
</gene>
<accession>A0A0S4IP13</accession>
<evidence type="ECO:0000313" key="2">
    <source>
        <dbReference type="Proteomes" id="UP000051952"/>
    </source>
</evidence>
<keyword evidence="2" id="KW-1185">Reference proteome</keyword>
<feature type="non-terminal residue" evidence="1">
    <location>
        <position position="112"/>
    </location>
</feature>
<feature type="non-terminal residue" evidence="1">
    <location>
        <position position="1"/>
    </location>
</feature>
<proteinExistence type="predicted"/>
<organism evidence="1 2">
    <name type="scientific">Bodo saltans</name>
    <name type="common">Flagellated protozoan</name>
    <dbReference type="NCBI Taxonomy" id="75058"/>
    <lineage>
        <taxon>Eukaryota</taxon>
        <taxon>Discoba</taxon>
        <taxon>Euglenozoa</taxon>
        <taxon>Kinetoplastea</taxon>
        <taxon>Metakinetoplastina</taxon>
        <taxon>Eubodonida</taxon>
        <taxon>Bodonidae</taxon>
        <taxon>Bodo</taxon>
    </lineage>
</organism>